<gene>
    <name evidence="2" type="ORF">TRIUR3_10912</name>
</gene>
<sequence length="132" mass="14564">MGRRAALLPAPCHGAPEAIAVQHLVDLLCSRALPPGAPSSLLRRALSYCTSPWATYTTLGTPAQRHGRPLRDLGMNRAPSSPRSPAPVKFCTRDYISGDYRDRVSRLLPLRFVKATKFDYTARLETPRPPQV</sequence>
<protein>
    <submittedName>
        <fullName evidence="2">Uncharacterized protein</fullName>
    </submittedName>
</protein>
<feature type="region of interest" description="Disordered" evidence="1">
    <location>
        <begin position="60"/>
        <end position="86"/>
    </location>
</feature>
<reference evidence="2" key="1">
    <citation type="journal article" date="2013" name="Nature">
        <title>Draft genome of the wheat A-genome progenitor Triticum urartu.</title>
        <authorList>
            <person name="Ling H.Q."/>
            <person name="Zhao S."/>
            <person name="Liu D."/>
            <person name="Wang J."/>
            <person name="Sun H."/>
            <person name="Zhang C."/>
            <person name="Fan H."/>
            <person name="Li D."/>
            <person name="Dong L."/>
            <person name="Tao Y."/>
            <person name="Gao C."/>
            <person name="Wu H."/>
            <person name="Li Y."/>
            <person name="Cui Y."/>
            <person name="Guo X."/>
            <person name="Zheng S."/>
            <person name="Wang B."/>
            <person name="Yu K."/>
            <person name="Liang Q."/>
            <person name="Yang W."/>
            <person name="Lou X."/>
            <person name="Chen J."/>
            <person name="Feng M."/>
            <person name="Jian J."/>
            <person name="Zhang X."/>
            <person name="Luo G."/>
            <person name="Jiang Y."/>
            <person name="Liu J."/>
            <person name="Wang Z."/>
            <person name="Sha Y."/>
            <person name="Zhang B."/>
            <person name="Wu H."/>
            <person name="Tang D."/>
            <person name="Shen Q."/>
            <person name="Xue P."/>
            <person name="Zou S."/>
            <person name="Wang X."/>
            <person name="Liu X."/>
            <person name="Wang F."/>
            <person name="Yang Y."/>
            <person name="An X."/>
            <person name="Dong Z."/>
            <person name="Zhang K."/>
            <person name="Zhang X."/>
            <person name="Luo M.C."/>
            <person name="Dvorak J."/>
            <person name="Tong Y."/>
            <person name="Wang J."/>
            <person name="Yang H."/>
            <person name="Li Z."/>
            <person name="Wang D."/>
            <person name="Zhang A."/>
            <person name="Wang J."/>
        </authorList>
    </citation>
    <scope>NUCLEOTIDE SEQUENCE</scope>
</reference>
<evidence type="ECO:0000256" key="1">
    <source>
        <dbReference type="SAM" id="MobiDB-lite"/>
    </source>
</evidence>
<organism evidence="2">
    <name type="scientific">Triticum urartu</name>
    <name type="common">Red wild einkorn</name>
    <name type="synonym">Crithodium urartu</name>
    <dbReference type="NCBI Taxonomy" id="4572"/>
    <lineage>
        <taxon>Eukaryota</taxon>
        <taxon>Viridiplantae</taxon>
        <taxon>Streptophyta</taxon>
        <taxon>Embryophyta</taxon>
        <taxon>Tracheophyta</taxon>
        <taxon>Spermatophyta</taxon>
        <taxon>Magnoliopsida</taxon>
        <taxon>Liliopsida</taxon>
        <taxon>Poales</taxon>
        <taxon>Poaceae</taxon>
        <taxon>BOP clade</taxon>
        <taxon>Pooideae</taxon>
        <taxon>Triticodae</taxon>
        <taxon>Triticeae</taxon>
        <taxon>Triticinae</taxon>
        <taxon>Triticum</taxon>
    </lineage>
</organism>
<dbReference type="EMBL" id="KD084622">
    <property type="protein sequence ID" value="EMS62302.1"/>
    <property type="molecule type" value="Genomic_DNA"/>
</dbReference>
<feature type="compositionally biased region" description="Low complexity" evidence="1">
    <location>
        <begin position="77"/>
        <end position="86"/>
    </location>
</feature>
<proteinExistence type="predicted"/>
<accession>M7ZQB3</accession>
<evidence type="ECO:0000313" key="2">
    <source>
        <dbReference type="EMBL" id="EMS62302.1"/>
    </source>
</evidence>
<dbReference type="AlphaFoldDB" id="M7ZQB3"/>
<name>M7ZQB3_TRIUA</name>